<dbReference type="InterPro" id="IPR016181">
    <property type="entry name" value="Acyl_CoA_acyltransferase"/>
</dbReference>
<gene>
    <name evidence="7" type="ORF">SAMN05216361_1017</name>
</gene>
<dbReference type="InterPro" id="IPR027417">
    <property type="entry name" value="P-loop_NTPase"/>
</dbReference>
<evidence type="ECO:0000313" key="7">
    <source>
        <dbReference type="EMBL" id="SHG03089.1"/>
    </source>
</evidence>
<keyword evidence="3" id="KW-0547">Nucleotide-binding</keyword>
<dbReference type="OrthoDB" id="5578851at2"/>
<dbReference type="GO" id="GO:0000049">
    <property type="term" value="F:tRNA binding"/>
    <property type="evidence" value="ECO:0007669"/>
    <property type="project" value="TreeGrafter"/>
</dbReference>
<dbReference type="PROSITE" id="PS51186">
    <property type="entry name" value="GNAT"/>
    <property type="match status" value="1"/>
</dbReference>
<evidence type="ECO:0000313" key="8">
    <source>
        <dbReference type="Proteomes" id="UP000184520"/>
    </source>
</evidence>
<dbReference type="InterPro" id="IPR000182">
    <property type="entry name" value="GNAT_dom"/>
</dbReference>
<dbReference type="InterPro" id="IPR007807">
    <property type="entry name" value="TcmA/NAT10_helicase"/>
</dbReference>
<dbReference type="Pfam" id="PF08351">
    <property type="entry name" value="TmcA_N"/>
    <property type="match status" value="1"/>
</dbReference>
<dbReference type="Gene3D" id="3.40.50.11040">
    <property type="match status" value="1"/>
</dbReference>
<keyword evidence="1 7" id="KW-0808">Transferase</keyword>
<dbReference type="EMBL" id="FQWD01000002">
    <property type="protein sequence ID" value="SHG03089.1"/>
    <property type="molecule type" value="Genomic_DNA"/>
</dbReference>
<sequence length="719" mass="79967">MSGVDSQQISDWLLARKQRCCHRQLVVISGSPAFCKQQLLPFVSHFSTESVLALGRSQVSVPGALPLKQATQLLGQSCKLGIYDAFEAFRPSALLSLAGTVADNGILLLCVPPTAEWSYYTEHTTNHYLSYGQTCENSLFRAYMAQLFCSRQDIALIEDGGICRLPKPEPVAQNLSLLAPAPFASLDQQQAFDQLSPVRESGMCVLTADRGRGKSTLLGMLAAHWLKFGKSVIICSRFPDSVNAIFKGVRHIAPDIPETSARQIQQGEHCIRWLPVDHPELYKDAEAVLIIDEAANLPIPTLQSLCLHFKRVVLSTTMRGYEGTGRGFLTRFIPWLKQQFKTYERVSLSMPCRWAPDDPVEETLYQALQLDDEPSQGDSVTLPTSTKGKDTEEVRYTFLSAESPESFNKVLSLLMTAHYQTTVDELIRLCDSPENYTLVATHQDDVMGVINIQIEGGTILQPVANDIASGTRRVNGHLSAQALSLYLADPAMATQRYCRINRIAVSEAYRRKGIATNLIHALIHWLNEQSIDALTTSFGATESLMRFWQSCGFEAVKAGLKRDASSAEYSLLMWKPFTATARSKRNLVAQRFYQELSVHPTPEFFNAVIKQDGASETCLAAENDDFVTCNTDILKQVINGHRQIQHARGSVVWLLARCNATASDMNNKMTHSLDVLNNFVACFDDLFPFIKQYGLTGKKQAYEFATRQLTPLVSHGKYG</sequence>
<keyword evidence="4" id="KW-0067">ATP-binding</keyword>
<evidence type="ECO:0000256" key="5">
    <source>
        <dbReference type="ARBA" id="ARBA00023315"/>
    </source>
</evidence>
<proteinExistence type="predicted"/>
<keyword evidence="2" id="KW-0819">tRNA processing</keyword>
<dbReference type="Pfam" id="PF00583">
    <property type="entry name" value="Acetyltransf_1"/>
    <property type="match status" value="1"/>
</dbReference>
<dbReference type="SUPFAM" id="SSF55729">
    <property type="entry name" value="Acyl-CoA N-acyltransferases (Nat)"/>
    <property type="match status" value="1"/>
</dbReference>
<dbReference type="Gene3D" id="3.40.50.300">
    <property type="entry name" value="P-loop containing nucleotide triphosphate hydrolases"/>
    <property type="match status" value="1"/>
</dbReference>
<evidence type="ECO:0000256" key="2">
    <source>
        <dbReference type="ARBA" id="ARBA00022694"/>
    </source>
</evidence>
<dbReference type="Gene3D" id="3.40.630.30">
    <property type="match status" value="1"/>
</dbReference>
<keyword evidence="8" id="KW-1185">Reference proteome</keyword>
<dbReference type="GO" id="GO:0005524">
    <property type="term" value="F:ATP binding"/>
    <property type="evidence" value="ECO:0007669"/>
    <property type="project" value="UniProtKB-KW"/>
</dbReference>
<keyword evidence="5" id="KW-0012">Acyltransferase</keyword>
<feature type="domain" description="N-acetyltransferase" evidence="6">
    <location>
        <begin position="397"/>
        <end position="578"/>
    </location>
</feature>
<dbReference type="GO" id="GO:0008033">
    <property type="term" value="P:tRNA processing"/>
    <property type="evidence" value="ECO:0007669"/>
    <property type="project" value="UniProtKB-KW"/>
</dbReference>
<reference evidence="8" key="1">
    <citation type="submission" date="2016-11" db="EMBL/GenBank/DDBJ databases">
        <authorList>
            <person name="Varghese N."/>
            <person name="Submissions S."/>
        </authorList>
    </citation>
    <scope>NUCLEOTIDE SEQUENCE [LARGE SCALE GENOMIC DNA]</scope>
    <source>
        <strain evidence="8">CGMCC 1.8995</strain>
    </source>
</reference>
<dbReference type="RefSeq" id="WP_073318915.1">
    <property type="nucleotide sequence ID" value="NZ_FQWD01000002.1"/>
</dbReference>
<dbReference type="CDD" id="cd04301">
    <property type="entry name" value="NAT_SF"/>
    <property type="match status" value="1"/>
</dbReference>
<evidence type="ECO:0000256" key="3">
    <source>
        <dbReference type="ARBA" id="ARBA00022741"/>
    </source>
</evidence>
<protein>
    <submittedName>
        <fullName evidence="7">tRNA(Met) cytidine acetyltransferase</fullName>
    </submittedName>
</protein>
<dbReference type="SUPFAM" id="SSF52540">
    <property type="entry name" value="P-loop containing nucleoside triphosphate hydrolases"/>
    <property type="match status" value="1"/>
</dbReference>
<dbReference type="InterPro" id="IPR032672">
    <property type="entry name" value="TmcA/NAT10/Kre33"/>
</dbReference>
<evidence type="ECO:0000256" key="1">
    <source>
        <dbReference type="ARBA" id="ARBA00022679"/>
    </source>
</evidence>
<evidence type="ECO:0000259" key="6">
    <source>
        <dbReference type="PROSITE" id="PS51186"/>
    </source>
</evidence>
<dbReference type="Pfam" id="PF05127">
    <property type="entry name" value="NAT10_TcmA_helicase"/>
    <property type="match status" value="1"/>
</dbReference>
<evidence type="ECO:0000256" key="4">
    <source>
        <dbReference type="ARBA" id="ARBA00022840"/>
    </source>
</evidence>
<dbReference type="GO" id="GO:1904812">
    <property type="term" value="P:rRNA acetylation involved in maturation of SSU-rRNA"/>
    <property type="evidence" value="ECO:0007669"/>
    <property type="project" value="TreeGrafter"/>
</dbReference>
<dbReference type="PANTHER" id="PTHR10925">
    <property type="entry name" value="N-ACETYLTRANSFERASE 10"/>
    <property type="match status" value="1"/>
</dbReference>
<dbReference type="GO" id="GO:1990883">
    <property type="term" value="F:18S rRNA cytidine N-acetyltransferase activity"/>
    <property type="evidence" value="ECO:0007669"/>
    <property type="project" value="TreeGrafter"/>
</dbReference>
<accession>A0A1M5GH91</accession>
<dbReference type="AlphaFoldDB" id="A0A1M5GH91"/>
<dbReference type="Proteomes" id="UP000184520">
    <property type="component" value="Unassembled WGS sequence"/>
</dbReference>
<dbReference type="STRING" id="634436.SAMN05216361_1017"/>
<name>A0A1M5GH91_9ALTE</name>
<organism evidence="7 8">
    <name type="scientific">Marisediminitalea aggregata</name>
    <dbReference type="NCBI Taxonomy" id="634436"/>
    <lineage>
        <taxon>Bacteria</taxon>
        <taxon>Pseudomonadati</taxon>
        <taxon>Pseudomonadota</taxon>
        <taxon>Gammaproteobacteria</taxon>
        <taxon>Alteromonadales</taxon>
        <taxon>Alteromonadaceae</taxon>
        <taxon>Marisediminitalea</taxon>
    </lineage>
</organism>
<dbReference type="PANTHER" id="PTHR10925:SF5">
    <property type="entry name" value="RNA CYTIDINE ACETYLTRANSFERASE"/>
    <property type="match status" value="1"/>
</dbReference>
<dbReference type="InterPro" id="IPR013562">
    <property type="entry name" value="TmcA/NAT10_N"/>
</dbReference>